<dbReference type="EMBL" id="CADIKL010000007">
    <property type="protein sequence ID" value="CAB3784448.1"/>
    <property type="molecule type" value="Genomic_DNA"/>
</dbReference>
<evidence type="ECO:0000313" key="4">
    <source>
        <dbReference type="Proteomes" id="UP000494119"/>
    </source>
</evidence>
<proteinExistence type="predicted"/>
<evidence type="ECO:0008006" key="5">
    <source>
        <dbReference type="Google" id="ProtNLM"/>
    </source>
</evidence>
<reference evidence="3 4" key="1">
    <citation type="submission" date="2020-04" db="EMBL/GenBank/DDBJ databases">
        <authorList>
            <person name="De Canck E."/>
        </authorList>
    </citation>
    <scope>NUCLEOTIDE SEQUENCE [LARGE SCALE GENOMIC DNA]</scope>
    <source>
        <strain evidence="3 4">LMG 28688</strain>
    </source>
</reference>
<evidence type="ECO:0000313" key="3">
    <source>
        <dbReference type="EMBL" id="CAB3784448.1"/>
    </source>
</evidence>
<keyword evidence="2" id="KW-0812">Transmembrane</keyword>
<accession>A0A6J5FPS2</accession>
<dbReference type="Proteomes" id="UP000494119">
    <property type="component" value="Unassembled WGS sequence"/>
</dbReference>
<evidence type="ECO:0000256" key="1">
    <source>
        <dbReference type="SAM" id="MobiDB-lite"/>
    </source>
</evidence>
<evidence type="ECO:0000256" key="2">
    <source>
        <dbReference type="SAM" id="Phobius"/>
    </source>
</evidence>
<dbReference type="AlphaFoldDB" id="A0A6J5FPS2"/>
<keyword evidence="2" id="KW-1133">Transmembrane helix</keyword>
<dbReference type="InterPro" id="IPR021344">
    <property type="entry name" value="DUF2970"/>
</dbReference>
<sequence length="88" mass="9333">MTRMNGNDRKEQRDDASQGAGAAKQKKIGVLQLAKAVGWSFFGIRRRADLESDAAQLHPLALIAAGIIGAVVFIVVLLLIVHAVVGQA</sequence>
<keyword evidence="4" id="KW-1185">Reference proteome</keyword>
<protein>
    <recommendedName>
        <fullName evidence="5">DUF2970 domain-containing protein</fullName>
    </recommendedName>
</protein>
<feature type="transmembrane region" description="Helical" evidence="2">
    <location>
        <begin position="60"/>
        <end position="85"/>
    </location>
</feature>
<feature type="region of interest" description="Disordered" evidence="1">
    <location>
        <begin position="1"/>
        <end position="26"/>
    </location>
</feature>
<name>A0A6J5FPS2_9BURK</name>
<organism evidence="3 4">
    <name type="scientific">Paraburkholderia caffeinitolerans</name>
    <dbReference type="NCBI Taxonomy" id="1723730"/>
    <lineage>
        <taxon>Bacteria</taxon>
        <taxon>Pseudomonadati</taxon>
        <taxon>Pseudomonadota</taxon>
        <taxon>Betaproteobacteria</taxon>
        <taxon>Burkholderiales</taxon>
        <taxon>Burkholderiaceae</taxon>
        <taxon>Paraburkholderia</taxon>
    </lineage>
</organism>
<keyword evidence="2" id="KW-0472">Membrane</keyword>
<dbReference type="Pfam" id="PF11174">
    <property type="entry name" value="DUF2970"/>
    <property type="match status" value="1"/>
</dbReference>
<gene>
    <name evidence="3" type="ORF">LMG28688_01872</name>
</gene>
<feature type="compositionally biased region" description="Basic and acidic residues" evidence="1">
    <location>
        <begin position="1"/>
        <end position="16"/>
    </location>
</feature>